<dbReference type="InterPro" id="IPR017927">
    <property type="entry name" value="FAD-bd_FR_type"/>
</dbReference>
<dbReference type="RefSeq" id="WP_032514193.1">
    <property type="nucleotide sequence ID" value="NZ_JNAJ01000016.1"/>
</dbReference>
<dbReference type="CDD" id="cd06208">
    <property type="entry name" value="CYPOR_like_FNR"/>
    <property type="match status" value="1"/>
</dbReference>
<reference evidence="20" key="1">
    <citation type="journal article" date="2014" name="Sci. Data">
        <title>Genomes of diverse isolates of the marine cyanobacterium Prochlorococcus.</title>
        <authorList>
            <person name="Biller S."/>
            <person name="Berube P."/>
            <person name="Thompson J."/>
            <person name="Kelly L."/>
            <person name="Roggensack S."/>
            <person name="Awad L."/>
            <person name="Roache-Johnson K."/>
            <person name="Ding H."/>
            <person name="Giovannoni S.J."/>
            <person name="Moore L.R."/>
            <person name="Chisholm S.W."/>
        </authorList>
    </citation>
    <scope>NUCLEOTIDE SEQUENCE [LARGE SCALE GENOMIC DNA]</scope>
</reference>
<evidence type="ECO:0000256" key="3">
    <source>
        <dbReference type="ARBA" id="ARBA00008312"/>
    </source>
</evidence>
<comment type="catalytic activity">
    <reaction evidence="14 15">
        <text>2 reduced [2Fe-2S]-[ferredoxin] + NADP(+) + H(+) = 2 oxidized [2Fe-2S]-[ferredoxin] + NADPH</text>
        <dbReference type="Rhea" id="RHEA:20125"/>
        <dbReference type="Rhea" id="RHEA-COMP:10000"/>
        <dbReference type="Rhea" id="RHEA-COMP:10001"/>
        <dbReference type="ChEBI" id="CHEBI:15378"/>
        <dbReference type="ChEBI" id="CHEBI:33737"/>
        <dbReference type="ChEBI" id="CHEBI:33738"/>
        <dbReference type="ChEBI" id="CHEBI:57783"/>
        <dbReference type="ChEBI" id="CHEBI:58349"/>
        <dbReference type="EC" id="1.18.1.2"/>
    </reaction>
</comment>
<keyword evidence="8" id="KW-0605">Phycobilisome</keyword>
<feature type="binding site" evidence="16">
    <location>
        <position position="198"/>
    </location>
    <ligand>
        <name>NADP(+)</name>
        <dbReference type="ChEBI" id="CHEBI:58349"/>
    </ligand>
</feature>
<evidence type="ECO:0000256" key="17">
    <source>
        <dbReference type="SAM" id="Phobius"/>
    </source>
</evidence>
<dbReference type="EMBL" id="JNAJ01000016">
    <property type="protein sequence ID" value="KGF90788.1"/>
    <property type="molecule type" value="Genomic_DNA"/>
</dbReference>
<dbReference type="Pfam" id="PF00970">
    <property type="entry name" value="FAD_binding_6"/>
    <property type="match status" value="1"/>
</dbReference>
<feature type="binding site" evidence="16">
    <location>
        <position position="253"/>
    </location>
    <ligand>
        <name>NADP(+)</name>
        <dbReference type="ChEBI" id="CHEBI:58349"/>
    </ligand>
</feature>
<organism evidence="19 20">
    <name type="scientific">Prochlorococcus marinus str. MIT 9116</name>
    <dbReference type="NCBI Taxonomy" id="167544"/>
    <lineage>
        <taxon>Bacteria</taxon>
        <taxon>Bacillati</taxon>
        <taxon>Cyanobacteriota</taxon>
        <taxon>Cyanophyceae</taxon>
        <taxon>Synechococcales</taxon>
        <taxon>Prochlorococcaceae</taxon>
        <taxon>Prochlorococcus</taxon>
    </lineage>
</organism>
<accession>A0A0A1ZRH5</accession>
<comment type="similarity">
    <text evidence="3 15">Belongs to the ferredoxin--NADP reductase type 1 family.</text>
</comment>
<gene>
    <name evidence="19" type="ORF">EU93_1387</name>
</gene>
<keyword evidence="6" id="KW-0042">Antenna complex</keyword>
<comment type="cofactor">
    <cofactor evidence="1">
        <name>FAD</name>
        <dbReference type="ChEBI" id="CHEBI:57692"/>
    </cofactor>
</comment>
<keyword evidence="9 15" id="KW-0274">FAD</keyword>
<evidence type="ECO:0000256" key="15">
    <source>
        <dbReference type="PIRNR" id="PIRNR000361"/>
    </source>
</evidence>
<dbReference type="FunFam" id="3.40.50.80:FF:000008">
    <property type="entry name" value="Ferredoxin--NADP reductase, chloroplastic"/>
    <property type="match status" value="1"/>
</dbReference>
<dbReference type="PROSITE" id="PS51384">
    <property type="entry name" value="FAD_FR"/>
    <property type="match status" value="1"/>
</dbReference>
<evidence type="ECO:0000256" key="9">
    <source>
        <dbReference type="ARBA" id="ARBA00022827"/>
    </source>
</evidence>
<keyword evidence="12" id="KW-0793">Thylakoid</keyword>
<name>A0A0A1ZRH5_PROMR</name>
<dbReference type="SUPFAM" id="SSF63380">
    <property type="entry name" value="Riboflavin synthase domain-like"/>
    <property type="match status" value="1"/>
</dbReference>
<evidence type="ECO:0000259" key="18">
    <source>
        <dbReference type="PROSITE" id="PS51384"/>
    </source>
</evidence>
<feature type="domain" description="FAD-binding FR-type" evidence="18">
    <location>
        <begin position="114"/>
        <end position="238"/>
    </location>
</feature>
<evidence type="ECO:0000256" key="14">
    <source>
        <dbReference type="ARBA" id="ARBA00047776"/>
    </source>
</evidence>
<dbReference type="PIRSF" id="PIRSF000361">
    <property type="entry name" value="Frd-NADP+_RD"/>
    <property type="match status" value="1"/>
</dbReference>
<feature type="binding site" evidence="16">
    <location>
        <position position="178"/>
    </location>
    <ligand>
        <name>NADP(+)</name>
        <dbReference type="ChEBI" id="CHEBI:58349"/>
    </ligand>
</feature>
<dbReference type="GO" id="GO:0030089">
    <property type="term" value="C:phycobilisome"/>
    <property type="evidence" value="ECO:0007669"/>
    <property type="project" value="UniProtKB-KW"/>
</dbReference>
<feature type="transmembrane region" description="Helical" evidence="17">
    <location>
        <begin position="6"/>
        <end position="26"/>
    </location>
</feature>
<dbReference type="InterPro" id="IPR017938">
    <property type="entry name" value="Riboflavin_synthase-like_b-brl"/>
</dbReference>
<evidence type="ECO:0000256" key="8">
    <source>
        <dbReference type="ARBA" id="ARBA00022738"/>
    </source>
</evidence>
<dbReference type="InterPro" id="IPR035442">
    <property type="entry name" value="FNR_plant_Cyanobacteria"/>
</dbReference>
<evidence type="ECO:0000256" key="1">
    <source>
        <dbReference type="ARBA" id="ARBA00001974"/>
    </source>
</evidence>
<evidence type="ECO:0000256" key="2">
    <source>
        <dbReference type="ARBA" id="ARBA00004445"/>
    </source>
</evidence>
<feature type="binding site" evidence="16">
    <location>
        <begin position="318"/>
        <end position="319"/>
    </location>
    <ligand>
        <name>NADP(+)</name>
        <dbReference type="ChEBI" id="CHEBI:58349"/>
    </ligand>
</feature>
<feature type="binding site" evidence="16">
    <location>
        <position position="396"/>
    </location>
    <ligand>
        <name>NADP(+)</name>
        <dbReference type="ChEBI" id="CHEBI:58349"/>
    </ligand>
</feature>
<comment type="caution">
    <text evidence="19">The sequence shown here is derived from an EMBL/GenBank/DDBJ whole genome shotgun (WGS) entry which is preliminary data.</text>
</comment>
<evidence type="ECO:0000256" key="10">
    <source>
        <dbReference type="ARBA" id="ARBA00022857"/>
    </source>
</evidence>
<dbReference type="GO" id="GO:0004324">
    <property type="term" value="F:ferredoxin-NADP+ reductase activity"/>
    <property type="evidence" value="ECO:0007669"/>
    <property type="project" value="UniProtKB-EC"/>
</dbReference>
<evidence type="ECO:0000256" key="13">
    <source>
        <dbReference type="ARBA" id="ARBA00023136"/>
    </source>
</evidence>
<dbReference type="Gene3D" id="2.40.30.10">
    <property type="entry name" value="Translation factors"/>
    <property type="match status" value="1"/>
</dbReference>
<evidence type="ECO:0000313" key="20">
    <source>
        <dbReference type="Proteomes" id="UP000030491"/>
    </source>
</evidence>
<keyword evidence="13 17" id="KW-0472">Membrane</keyword>
<dbReference type="EC" id="1.18.1.2" evidence="4 15"/>
<keyword evidence="17" id="KW-0812">Transmembrane</keyword>
<evidence type="ECO:0000256" key="5">
    <source>
        <dbReference type="ARBA" id="ARBA00013903"/>
    </source>
</evidence>
<dbReference type="InterPro" id="IPR001709">
    <property type="entry name" value="Flavoprot_Pyr_Nucl_cyt_Rdtase"/>
</dbReference>
<dbReference type="InterPro" id="IPR008333">
    <property type="entry name" value="Cbr1-like_FAD-bd_dom"/>
</dbReference>
<dbReference type="PIRSF" id="PIRSF501178">
    <property type="entry name" value="FNR-PetH"/>
    <property type="match status" value="1"/>
</dbReference>
<evidence type="ECO:0000313" key="19">
    <source>
        <dbReference type="EMBL" id="KGF90788.1"/>
    </source>
</evidence>
<evidence type="ECO:0000256" key="16">
    <source>
        <dbReference type="PIRSR" id="PIRSR000361-1"/>
    </source>
</evidence>
<keyword evidence="11 15" id="KW-0560">Oxidoreductase</keyword>
<dbReference type="Gene3D" id="3.40.50.80">
    <property type="entry name" value="Nucleotide-binding domain of ferredoxin-NADP reductase (FNR) module"/>
    <property type="match status" value="1"/>
</dbReference>
<proteinExistence type="inferred from homology"/>
<dbReference type="OrthoDB" id="9789468at2"/>
<keyword evidence="7 15" id="KW-0285">Flavoprotein</keyword>
<protein>
    <recommendedName>
        <fullName evidence="5 15">Ferredoxin--NADP reductase</fullName>
        <shortName evidence="15">FNR</shortName>
        <ecNumber evidence="4 15">1.18.1.2</ecNumber>
    </recommendedName>
</protein>
<evidence type="ECO:0000256" key="12">
    <source>
        <dbReference type="ARBA" id="ARBA00023078"/>
    </source>
</evidence>
<sequence>MVYSQAKVIAGGLAHIPILIGIFYFIMTFFNKRAIEYAEANKPKKVEKKVENPEIKAKSAAPTKIEAKVVVQKKVSDSSEIKTEPLNNKEINNIEKKSMKKKHADVPVNIYRPKTPYEGTVIENYSLLKEGAIGRVNHITFDLKDSDPFLNYVEGQSIGIMPAGEDANGKPHKLRLYSIASTRHGDNFEGNTVSLCVRQLQYEKDGETIDGVCSTYLCDIKPGDKVKITGPVGKEMLLPEEEDANIVMLATGTGIAPMRAYLRRMFEATEKEKNSWNFKGKAWLFMGAPKSANLLYEEDLQRYLTDYPENFKYTKAISREQQNTKGGRMYIQDRVLESANELFNMIEDEKTHIYLCGLKGMEPGIDEAMTKAAEEKGLNWSELRPKLKKAGRWHVETY</sequence>
<dbReference type="InterPro" id="IPR039261">
    <property type="entry name" value="FNR_nucleotide-bd"/>
</dbReference>
<dbReference type="PANTHER" id="PTHR43314">
    <property type="match status" value="1"/>
</dbReference>
<dbReference type="InterPro" id="IPR001433">
    <property type="entry name" value="OxRdtase_FAD/NAD-bd"/>
</dbReference>
<dbReference type="GO" id="GO:0031676">
    <property type="term" value="C:plasma membrane-derived thylakoid membrane"/>
    <property type="evidence" value="ECO:0007669"/>
    <property type="project" value="UniProtKB-SubCell"/>
</dbReference>
<dbReference type="Proteomes" id="UP000030491">
    <property type="component" value="Unassembled WGS sequence"/>
</dbReference>
<dbReference type="SUPFAM" id="SSF52343">
    <property type="entry name" value="Ferredoxin reductase-like, C-terminal NADP-linked domain"/>
    <property type="match status" value="1"/>
</dbReference>
<evidence type="ECO:0000256" key="11">
    <source>
        <dbReference type="ARBA" id="ARBA00023002"/>
    </source>
</evidence>
<comment type="subcellular location">
    <subcellularLocation>
        <location evidence="2">Cellular thylakoid membrane</location>
        <topology evidence="2">Peripheral membrane protein</topology>
        <orientation evidence="2">Cytoplasmic side</orientation>
    </subcellularLocation>
</comment>
<keyword evidence="10 15" id="KW-0521">NADP</keyword>
<dbReference type="Pfam" id="PF00175">
    <property type="entry name" value="NAD_binding_1"/>
    <property type="match status" value="1"/>
</dbReference>
<dbReference type="InterPro" id="IPR015701">
    <property type="entry name" value="FNR"/>
</dbReference>
<keyword evidence="17" id="KW-1133">Transmembrane helix</keyword>
<evidence type="ECO:0000256" key="6">
    <source>
        <dbReference type="ARBA" id="ARBA00022549"/>
    </source>
</evidence>
<feature type="binding site" evidence="16">
    <location>
        <begin position="357"/>
        <end position="358"/>
    </location>
    <ligand>
        <name>NADP(+)</name>
        <dbReference type="ChEBI" id="CHEBI:58349"/>
    </ligand>
</feature>
<dbReference type="PRINTS" id="PR00371">
    <property type="entry name" value="FPNCR"/>
</dbReference>
<evidence type="ECO:0000256" key="4">
    <source>
        <dbReference type="ARBA" id="ARBA00013223"/>
    </source>
</evidence>
<dbReference type="AlphaFoldDB" id="A0A0A1ZRH5"/>
<evidence type="ECO:0000256" key="7">
    <source>
        <dbReference type="ARBA" id="ARBA00022630"/>
    </source>
</evidence>